<dbReference type="GO" id="GO:0045892">
    <property type="term" value="P:negative regulation of DNA-templated transcription"/>
    <property type="evidence" value="ECO:0007669"/>
    <property type="project" value="TreeGrafter"/>
</dbReference>
<gene>
    <name evidence="6" type="ORF">D5400_19710</name>
</gene>
<dbReference type="InterPro" id="IPR005471">
    <property type="entry name" value="Tscrpt_reg_IclR_N"/>
</dbReference>
<feature type="domain" description="HTH iclR-type" evidence="4">
    <location>
        <begin position="85"/>
        <end position="147"/>
    </location>
</feature>
<organism evidence="6 7">
    <name type="scientific">Georhizobium profundi</name>
    <dbReference type="NCBI Taxonomy" id="2341112"/>
    <lineage>
        <taxon>Bacteria</taxon>
        <taxon>Pseudomonadati</taxon>
        <taxon>Pseudomonadota</taxon>
        <taxon>Alphaproteobacteria</taxon>
        <taxon>Hyphomicrobiales</taxon>
        <taxon>Rhizobiaceae</taxon>
        <taxon>Georhizobium</taxon>
    </lineage>
</organism>
<keyword evidence="3" id="KW-0804">Transcription</keyword>
<dbReference type="EMBL" id="CP032509">
    <property type="protein sequence ID" value="AZN73217.1"/>
    <property type="molecule type" value="Genomic_DNA"/>
</dbReference>
<dbReference type="SUPFAM" id="SSF55781">
    <property type="entry name" value="GAF domain-like"/>
    <property type="match status" value="1"/>
</dbReference>
<name>A0A3S9B8H9_9HYPH</name>
<keyword evidence="1" id="KW-0805">Transcription regulation</keyword>
<accession>A0A3S9B8H9</accession>
<dbReference type="InterPro" id="IPR029016">
    <property type="entry name" value="GAF-like_dom_sf"/>
</dbReference>
<keyword evidence="7" id="KW-1185">Reference proteome</keyword>
<evidence type="ECO:0000256" key="1">
    <source>
        <dbReference type="ARBA" id="ARBA00023015"/>
    </source>
</evidence>
<evidence type="ECO:0000313" key="6">
    <source>
        <dbReference type="EMBL" id="AZN73217.1"/>
    </source>
</evidence>
<dbReference type="InterPro" id="IPR036390">
    <property type="entry name" value="WH_DNA-bd_sf"/>
</dbReference>
<dbReference type="SMART" id="SM00346">
    <property type="entry name" value="HTH_ICLR"/>
    <property type="match status" value="1"/>
</dbReference>
<dbReference type="SUPFAM" id="SSF46785">
    <property type="entry name" value="Winged helix' DNA-binding domain"/>
    <property type="match status" value="1"/>
</dbReference>
<dbReference type="InterPro" id="IPR036388">
    <property type="entry name" value="WH-like_DNA-bd_sf"/>
</dbReference>
<dbReference type="PANTHER" id="PTHR30136:SF35">
    <property type="entry name" value="HTH-TYPE TRANSCRIPTIONAL REGULATOR RV1719"/>
    <property type="match status" value="1"/>
</dbReference>
<dbReference type="GO" id="GO:0003700">
    <property type="term" value="F:DNA-binding transcription factor activity"/>
    <property type="evidence" value="ECO:0007669"/>
    <property type="project" value="TreeGrafter"/>
</dbReference>
<dbReference type="OrthoDB" id="6057486at2"/>
<protein>
    <submittedName>
        <fullName evidence="6">IclR family transcriptional regulator</fullName>
    </submittedName>
</protein>
<dbReference type="Gene3D" id="1.10.10.10">
    <property type="entry name" value="Winged helix-like DNA-binding domain superfamily/Winged helix DNA-binding domain"/>
    <property type="match status" value="1"/>
</dbReference>
<sequence length="331" mass="37575">MDRPATHVEVDIVDRNESLEFLGESARGQNGGFRHVPPTRFRPRASLPSTSTLLKRIRPVNGFQLARRKFTYMNKMGFGRDRMRVRQVDNALDLFELFARDKRPLTLTIIADELGMPKSSVFNLIETLLARGLIYETRQRGGYYPTPRLHEIATSIMEGDVFLQRIHGEMEDLARSAGETVLLASRQGAEVLYIDVVEAASPIRYFARCGERRPLYTTSTGKAILTSYDPQERARILEQVDFVRHQATTFTDAGKLMEELDAAVARGWTEDRAEFTPDVMGIGVPLVHGTRRFGLAIAGPLYRMDYQREELAAKLRAAAERMQRIMENADH</sequence>
<dbReference type="Gene3D" id="3.30.450.40">
    <property type="match status" value="1"/>
</dbReference>
<dbReference type="PANTHER" id="PTHR30136">
    <property type="entry name" value="HELIX-TURN-HELIX TRANSCRIPTIONAL REGULATOR, ICLR FAMILY"/>
    <property type="match status" value="1"/>
</dbReference>
<dbReference type="PROSITE" id="PS51077">
    <property type="entry name" value="HTH_ICLR"/>
    <property type="match status" value="1"/>
</dbReference>
<evidence type="ECO:0000313" key="7">
    <source>
        <dbReference type="Proteomes" id="UP000268192"/>
    </source>
</evidence>
<dbReference type="InterPro" id="IPR014757">
    <property type="entry name" value="Tscrpt_reg_IclR_C"/>
</dbReference>
<evidence type="ECO:0000259" key="4">
    <source>
        <dbReference type="PROSITE" id="PS51077"/>
    </source>
</evidence>
<feature type="domain" description="IclR-ED" evidence="5">
    <location>
        <begin position="148"/>
        <end position="328"/>
    </location>
</feature>
<evidence type="ECO:0000256" key="2">
    <source>
        <dbReference type="ARBA" id="ARBA00023125"/>
    </source>
</evidence>
<dbReference type="Proteomes" id="UP000268192">
    <property type="component" value="Chromosome"/>
</dbReference>
<evidence type="ECO:0000256" key="3">
    <source>
        <dbReference type="ARBA" id="ARBA00023163"/>
    </source>
</evidence>
<dbReference type="KEGG" id="abaw:D5400_19710"/>
<reference evidence="6 7" key="1">
    <citation type="submission" date="2018-09" db="EMBL/GenBank/DDBJ databases">
        <title>Marinorhizobium profundi gen. nov., sp. nov., isolated from a deep-sea sediment sample from the New Britain Trench and proposal of Marinorhizobiaceae fam. nov. in the order Rhizobiales of the class Alphaproteobacteria.</title>
        <authorList>
            <person name="Cao J."/>
        </authorList>
    </citation>
    <scope>NUCLEOTIDE SEQUENCE [LARGE SCALE GENOMIC DNA]</scope>
    <source>
        <strain evidence="6 7">WS11</strain>
    </source>
</reference>
<keyword evidence="2" id="KW-0238">DNA-binding</keyword>
<dbReference type="AlphaFoldDB" id="A0A3S9B8H9"/>
<proteinExistence type="predicted"/>
<dbReference type="InterPro" id="IPR050707">
    <property type="entry name" value="HTH_MetabolicPath_Reg"/>
</dbReference>
<dbReference type="GO" id="GO:0003677">
    <property type="term" value="F:DNA binding"/>
    <property type="evidence" value="ECO:0007669"/>
    <property type="project" value="UniProtKB-KW"/>
</dbReference>
<dbReference type="Pfam" id="PF09339">
    <property type="entry name" value="HTH_IclR"/>
    <property type="match status" value="1"/>
</dbReference>
<dbReference type="Pfam" id="PF01614">
    <property type="entry name" value="IclR_C"/>
    <property type="match status" value="1"/>
</dbReference>
<evidence type="ECO:0000259" key="5">
    <source>
        <dbReference type="PROSITE" id="PS51078"/>
    </source>
</evidence>
<dbReference type="PROSITE" id="PS51078">
    <property type="entry name" value="ICLR_ED"/>
    <property type="match status" value="1"/>
</dbReference>